<dbReference type="AlphaFoldDB" id="A0A6B0R749"/>
<accession>A0A6B0R749</accession>
<evidence type="ECO:0000313" key="2">
    <source>
        <dbReference type="Proteomes" id="UP000322234"/>
    </source>
</evidence>
<dbReference type="EMBL" id="VBQZ03000016">
    <property type="protein sequence ID" value="MXQ83293.1"/>
    <property type="molecule type" value="Genomic_DNA"/>
</dbReference>
<reference evidence="1" key="1">
    <citation type="submission" date="2019-10" db="EMBL/GenBank/DDBJ databases">
        <title>The sequence and de novo assembly of the wild yak genome.</title>
        <authorList>
            <person name="Liu Y."/>
        </authorList>
    </citation>
    <scope>NUCLEOTIDE SEQUENCE [LARGE SCALE GENOMIC DNA]</scope>
    <source>
        <strain evidence="1">WY2019</strain>
    </source>
</reference>
<proteinExistence type="predicted"/>
<comment type="caution">
    <text evidence="1">The sequence shown here is derived from an EMBL/GenBank/DDBJ whole genome shotgun (WGS) entry which is preliminary data.</text>
</comment>
<protein>
    <submittedName>
        <fullName evidence="1">Uncharacterized protein</fullName>
    </submittedName>
</protein>
<gene>
    <name evidence="1" type="ORF">E5288_WYG001473</name>
</gene>
<keyword evidence="2" id="KW-1185">Reference proteome</keyword>
<evidence type="ECO:0000313" key="1">
    <source>
        <dbReference type="EMBL" id="MXQ83293.1"/>
    </source>
</evidence>
<dbReference type="Proteomes" id="UP000322234">
    <property type="component" value="Unassembled WGS sequence"/>
</dbReference>
<organism evidence="1 2">
    <name type="scientific">Bos mutus</name>
    <name type="common">wild yak</name>
    <dbReference type="NCBI Taxonomy" id="72004"/>
    <lineage>
        <taxon>Eukaryota</taxon>
        <taxon>Metazoa</taxon>
        <taxon>Chordata</taxon>
        <taxon>Craniata</taxon>
        <taxon>Vertebrata</taxon>
        <taxon>Euteleostomi</taxon>
        <taxon>Mammalia</taxon>
        <taxon>Eutheria</taxon>
        <taxon>Laurasiatheria</taxon>
        <taxon>Artiodactyla</taxon>
        <taxon>Ruminantia</taxon>
        <taxon>Pecora</taxon>
        <taxon>Bovidae</taxon>
        <taxon>Bovinae</taxon>
        <taxon>Bos</taxon>
    </lineage>
</organism>
<name>A0A6B0R749_9CETA</name>
<sequence>MPFLDSCYTDSDIEISRFRLDQLLVDQHCQLTEGCESASRPIYPSPYSHDEFTSAVRYFNVQNERLMTKLLMSFSLKSVLIKRK</sequence>